<reference evidence="2" key="1">
    <citation type="submission" date="2018-12" db="EMBL/GenBank/DDBJ databases">
        <title>Tengunoibacter tsumagoiensis gen. nov., sp. nov., Dictyobacter kobayashii sp. nov., D. alpinus sp. nov., and D. joshuensis sp. nov. and description of Dictyobacteraceae fam. nov. within the order Ktedonobacterales isolated from Tengu-no-mugimeshi.</title>
        <authorList>
            <person name="Wang C.M."/>
            <person name="Zheng Y."/>
            <person name="Sakai Y."/>
            <person name="Toyoda A."/>
            <person name="Minakuchi Y."/>
            <person name="Abe K."/>
            <person name="Yokota A."/>
            <person name="Yabe S."/>
        </authorList>
    </citation>
    <scope>NUCLEOTIDE SEQUENCE [LARGE SCALE GENOMIC DNA]</scope>
    <source>
        <strain evidence="2">Uno3</strain>
    </source>
</reference>
<comment type="caution">
    <text evidence="1">The sequence shown here is derived from an EMBL/GenBank/DDBJ whole genome shotgun (WGS) entry which is preliminary data.</text>
</comment>
<proteinExistence type="predicted"/>
<name>A0A402A012_9CHLR</name>
<dbReference type="Proteomes" id="UP000287352">
    <property type="component" value="Unassembled WGS sequence"/>
</dbReference>
<sequence length="66" mass="7781">MLECDRSGITFIVKNDLILRRKKAIQASVPAERVIQKERKRFRDKQTSEPFTENFIPMIHKAHQEG</sequence>
<evidence type="ECO:0000313" key="1">
    <source>
        <dbReference type="EMBL" id="GCE12480.1"/>
    </source>
</evidence>
<protein>
    <submittedName>
        <fullName evidence="1">Uncharacterized protein</fullName>
    </submittedName>
</protein>
<gene>
    <name evidence="1" type="ORF">KTT_23390</name>
</gene>
<organism evidence="1 2">
    <name type="scientific">Tengunoibacter tsumagoiensis</name>
    <dbReference type="NCBI Taxonomy" id="2014871"/>
    <lineage>
        <taxon>Bacteria</taxon>
        <taxon>Bacillati</taxon>
        <taxon>Chloroflexota</taxon>
        <taxon>Ktedonobacteria</taxon>
        <taxon>Ktedonobacterales</taxon>
        <taxon>Dictyobacteraceae</taxon>
        <taxon>Tengunoibacter</taxon>
    </lineage>
</organism>
<accession>A0A402A012</accession>
<dbReference type="EMBL" id="BIFR01000001">
    <property type="protein sequence ID" value="GCE12480.1"/>
    <property type="molecule type" value="Genomic_DNA"/>
</dbReference>
<evidence type="ECO:0000313" key="2">
    <source>
        <dbReference type="Proteomes" id="UP000287352"/>
    </source>
</evidence>
<keyword evidence="2" id="KW-1185">Reference proteome</keyword>
<dbReference type="AlphaFoldDB" id="A0A402A012"/>